<dbReference type="InterPro" id="IPR036390">
    <property type="entry name" value="WH_DNA-bd_sf"/>
</dbReference>
<dbReference type="Pfam" id="PF02082">
    <property type="entry name" value="Rrf2"/>
    <property type="match status" value="1"/>
</dbReference>
<dbReference type="PANTHER" id="PTHR33221">
    <property type="entry name" value="WINGED HELIX-TURN-HELIX TRANSCRIPTIONAL REGULATOR, RRF2 FAMILY"/>
    <property type="match status" value="1"/>
</dbReference>
<dbReference type="InterPro" id="IPR030489">
    <property type="entry name" value="TR_Rrf2-type_CS"/>
</dbReference>
<dbReference type="Gene3D" id="1.10.10.10">
    <property type="entry name" value="Winged helix-like DNA-binding domain superfamily/Winged helix DNA-binding domain"/>
    <property type="match status" value="1"/>
</dbReference>
<keyword evidence="1" id="KW-0238">DNA-binding</keyword>
<dbReference type="InterPro" id="IPR036388">
    <property type="entry name" value="WH-like_DNA-bd_sf"/>
</dbReference>
<dbReference type="SUPFAM" id="SSF46785">
    <property type="entry name" value="Winged helix' DNA-binding domain"/>
    <property type="match status" value="1"/>
</dbReference>
<proteinExistence type="predicted"/>
<accession>A0ABQ3GHY4</accession>
<dbReference type="EMBL" id="BMYK01000063">
    <property type="protein sequence ID" value="GHD05086.1"/>
    <property type="molecule type" value="Genomic_DNA"/>
</dbReference>
<dbReference type="PROSITE" id="PS51197">
    <property type="entry name" value="HTH_RRF2_2"/>
    <property type="match status" value="1"/>
</dbReference>
<dbReference type="PROSITE" id="PS01332">
    <property type="entry name" value="HTH_RRF2_1"/>
    <property type="match status" value="1"/>
</dbReference>
<dbReference type="NCBIfam" id="TIGR00738">
    <property type="entry name" value="rrf2_super"/>
    <property type="match status" value="1"/>
</dbReference>
<evidence type="ECO:0008006" key="4">
    <source>
        <dbReference type="Google" id="ProtNLM"/>
    </source>
</evidence>
<dbReference type="InterPro" id="IPR000944">
    <property type="entry name" value="Tscrpt_reg_Rrf2"/>
</dbReference>
<reference evidence="3" key="1">
    <citation type="journal article" date="2019" name="Int. J. Syst. Evol. Microbiol.">
        <title>The Global Catalogue of Microorganisms (GCM) 10K type strain sequencing project: providing services to taxonomists for standard genome sequencing and annotation.</title>
        <authorList>
            <consortium name="The Broad Institute Genomics Platform"/>
            <consortium name="The Broad Institute Genome Sequencing Center for Infectious Disease"/>
            <person name="Wu L."/>
            <person name="Ma J."/>
        </authorList>
    </citation>
    <scope>NUCLEOTIDE SEQUENCE [LARGE SCALE GENOMIC DNA]</scope>
    <source>
        <strain evidence="3">KCTC 23314</strain>
    </source>
</reference>
<dbReference type="PANTHER" id="PTHR33221:SF5">
    <property type="entry name" value="HTH-TYPE TRANSCRIPTIONAL REGULATOR ISCR"/>
    <property type="match status" value="1"/>
</dbReference>
<evidence type="ECO:0000256" key="1">
    <source>
        <dbReference type="ARBA" id="ARBA00023125"/>
    </source>
</evidence>
<sequence>MDLMTSLAIHGARAVSLISLANRHQISRGYAEGLVAQLRVGGLVTSFKGITGGYCLARPPSAISVADIVLAVDDDAATDVLRAFAGVAVDDDHSAAMWRRLSEMTLRLLEGVSLRQLAQREIEATGRL</sequence>
<comment type="caution">
    <text evidence="2">The sequence shown here is derived from an EMBL/GenBank/DDBJ whole genome shotgun (WGS) entry which is preliminary data.</text>
</comment>
<organism evidence="2 3">
    <name type="scientific">Pseudorhodoferax aquiterrae</name>
    <dbReference type="NCBI Taxonomy" id="747304"/>
    <lineage>
        <taxon>Bacteria</taxon>
        <taxon>Pseudomonadati</taxon>
        <taxon>Pseudomonadota</taxon>
        <taxon>Betaproteobacteria</taxon>
        <taxon>Burkholderiales</taxon>
        <taxon>Comamonadaceae</taxon>
    </lineage>
</organism>
<gene>
    <name evidence="2" type="ORF">GCM10007320_66660</name>
</gene>
<keyword evidence="3" id="KW-1185">Reference proteome</keyword>
<name>A0ABQ3GHY4_9BURK</name>
<protein>
    <recommendedName>
        <fullName evidence="4">Rrf2 family transcriptional regulator</fullName>
    </recommendedName>
</protein>
<evidence type="ECO:0000313" key="2">
    <source>
        <dbReference type="EMBL" id="GHD05086.1"/>
    </source>
</evidence>
<evidence type="ECO:0000313" key="3">
    <source>
        <dbReference type="Proteomes" id="UP000626210"/>
    </source>
</evidence>
<dbReference type="Proteomes" id="UP000626210">
    <property type="component" value="Unassembled WGS sequence"/>
</dbReference>